<dbReference type="PANTHER" id="PTHR10629:SF52">
    <property type="entry name" value="DNA (CYTOSINE-5)-METHYLTRANSFERASE 1"/>
    <property type="match status" value="1"/>
</dbReference>
<dbReference type="PROSITE" id="PS51679">
    <property type="entry name" value="SAM_MT_C5"/>
    <property type="match status" value="1"/>
</dbReference>
<organism evidence="9 10">
    <name type="scientific">Azospirillum brasilense</name>
    <dbReference type="NCBI Taxonomy" id="192"/>
    <lineage>
        <taxon>Bacteria</taxon>
        <taxon>Pseudomonadati</taxon>
        <taxon>Pseudomonadota</taxon>
        <taxon>Alphaproteobacteria</taxon>
        <taxon>Rhodospirillales</taxon>
        <taxon>Azospirillaceae</taxon>
        <taxon>Azospirillum</taxon>
    </lineage>
</organism>
<comment type="caution">
    <text evidence="9">The sequence shown here is derived from an EMBL/GenBank/DDBJ whole genome shotgun (WGS) entry which is preliminary data.</text>
</comment>
<protein>
    <recommendedName>
        <fullName evidence="1">DNA (cytosine-5-)-methyltransferase</fullName>
        <ecNumber evidence="1">2.1.1.37</ecNumber>
    </recommendedName>
</protein>
<keyword evidence="2 7" id="KW-0489">Methyltransferase</keyword>
<dbReference type="Proteomes" id="UP000476837">
    <property type="component" value="Unassembled WGS sequence"/>
</dbReference>
<evidence type="ECO:0000256" key="5">
    <source>
        <dbReference type="ARBA" id="ARBA00022747"/>
    </source>
</evidence>
<dbReference type="GO" id="GO:0032259">
    <property type="term" value="P:methylation"/>
    <property type="evidence" value="ECO:0007669"/>
    <property type="project" value="UniProtKB-KW"/>
</dbReference>
<dbReference type="Gene3D" id="1.10.1670.10">
    <property type="entry name" value="Helix-hairpin-Helix base-excision DNA repair enzymes (C-terminal)"/>
    <property type="match status" value="1"/>
</dbReference>
<evidence type="ECO:0000256" key="7">
    <source>
        <dbReference type="PROSITE-ProRule" id="PRU01016"/>
    </source>
</evidence>
<evidence type="ECO:0000256" key="6">
    <source>
        <dbReference type="ARBA" id="ARBA00047422"/>
    </source>
</evidence>
<dbReference type="NCBIfam" id="TIGR00675">
    <property type="entry name" value="dcm"/>
    <property type="match status" value="1"/>
</dbReference>
<evidence type="ECO:0000256" key="2">
    <source>
        <dbReference type="ARBA" id="ARBA00022603"/>
    </source>
</evidence>
<dbReference type="GO" id="GO:0003677">
    <property type="term" value="F:DNA binding"/>
    <property type="evidence" value="ECO:0007669"/>
    <property type="project" value="TreeGrafter"/>
</dbReference>
<dbReference type="EC" id="2.1.1.37" evidence="1"/>
<dbReference type="AlphaFoldDB" id="A0A6L3AS95"/>
<dbReference type="PRINTS" id="PR00105">
    <property type="entry name" value="C5METTRFRASE"/>
</dbReference>
<accession>A0A6L3AS95</accession>
<evidence type="ECO:0000313" key="10">
    <source>
        <dbReference type="Proteomes" id="UP000476837"/>
    </source>
</evidence>
<comment type="catalytic activity">
    <reaction evidence="6">
        <text>a 2'-deoxycytidine in DNA + S-adenosyl-L-methionine = a 5-methyl-2'-deoxycytidine in DNA + S-adenosyl-L-homocysteine + H(+)</text>
        <dbReference type="Rhea" id="RHEA:13681"/>
        <dbReference type="Rhea" id="RHEA-COMP:11369"/>
        <dbReference type="Rhea" id="RHEA-COMP:11370"/>
        <dbReference type="ChEBI" id="CHEBI:15378"/>
        <dbReference type="ChEBI" id="CHEBI:57856"/>
        <dbReference type="ChEBI" id="CHEBI:59789"/>
        <dbReference type="ChEBI" id="CHEBI:85452"/>
        <dbReference type="ChEBI" id="CHEBI:85454"/>
        <dbReference type="EC" id="2.1.1.37"/>
    </reaction>
</comment>
<dbReference type="Gene3D" id="3.40.50.150">
    <property type="entry name" value="Vaccinia Virus protein VP39"/>
    <property type="match status" value="1"/>
</dbReference>
<evidence type="ECO:0000256" key="3">
    <source>
        <dbReference type="ARBA" id="ARBA00022679"/>
    </source>
</evidence>
<dbReference type="EMBL" id="QOKV01000029">
    <property type="protein sequence ID" value="KAA0678178.1"/>
    <property type="molecule type" value="Genomic_DNA"/>
</dbReference>
<gene>
    <name evidence="9" type="ORF">DS837_28075</name>
</gene>
<dbReference type="InterPro" id="IPR029063">
    <property type="entry name" value="SAM-dependent_MTases_sf"/>
</dbReference>
<keyword evidence="4 7" id="KW-0949">S-adenosyl-L-methionine</keyword>
<sequence>MDTEADPAAGETDSSARRLADCDALRRETGWCWDVSELSHFLTRPKSFAPEAALWRRKLTAAARAGTYGLLAHLKGTEPSGIRSQLDECLARLREVARILAVLYPQADPRTPQETELCRGEPDAGGWDALARMELFEPLGVRLSGLQPEQRGEAWQLVPTTMQALLRARLGQHVQEICRADSPECGRCEIARFCRAERSRRLAAPSSRKPIVVDLFCGAGGISLGFSRAGFRPVLAVDANPEACTTYRLNHHDISEDAVLCADIRELAVAEITARLGGRPLDVLIGAPPCQGFSLAGLRSKQALAARQTLAGYCISEDERNYLFQYVVGAAVALRPKLVLMENVPGMDTPRGSEPSFMRTAEQMLRDAGFLTAIWKLDAAAYGVPQRRVRSLLVASSVGRLPAVPEAEFQHGASRSFDPDALPPVTVEAAIFDLPPVEADSGAAVMLAPAMAADSDPRHRYYLRNSRFPIKGASSLVFNHRCRYHNPQDLELYGLLRPGEDSVHVIERHGRGDLMRYRRDVFDDKYARLRPDQPSKTIVSHLAKDGNSYVHPTQTRSITHREAARLQSYPDDFVFCGSPSEQWIQIGNSVPPALAAAIARSFRDLLAREARP</sequence>
<name>A0A6L3AS95_AZOBR</name>
<feature type="active site" evidence="7">
    <location>
        <position position="290"/>
    </location>
</feature>
<dbReference type="Gene3D" id="3.90.120.10">
    <property type="entry name" value="DNA Methylase, subunit A, domain 2"/>
    <property type="match status" value="1"/>
</dbReference>
<dbReference type="InterPro" id="IPR050390">
    <property type="entry name" value="C5-Methyltransferase"/>
</dbReference>
<proteinExistence type="inferred from homology"/>
<dbReference type="GO" id="GO:0044027">
    <property type="term" value="P:negative regulation of gene expression via chromosomal CpG island methylation"/>
    <property type="evidence" value="ECO:0007669"/>
    <property type="project" value="TreeGrafter"/>
</dbReference>
<dbReference type="PANTHER" id="PTHR10629">
    <property type="entry name" value="CYTOSINE-SPECIFIC METHYLTRANSFERASE"/>
    <property type="match status" value="1"/>
</dbReference>
<dbReference type="GO" id="GO:0003886">
    <property type="term" value="F:DNA (cytosine-5-)-methyltransferase activity"/>
    <property type="evidence" value="ECO:0007669"/>
    <property type="project" value="UniProtKB-EC"/>
</dbReference>
<evidence type="ECO:0000256" key="1">
    <source>
        <dbReference type="ARBA" id="ARBA00011975"/>
    </source>
</evidence>
<keyword evidence="5" id="KW-0680">Restriction system</keyword>
<comment type="similarity">
    <text evidence="7 8">Belongs to the class I-like SAM-binding methyltransferase superfamily. C5-methyltransferase family.</text>
</comment>
<keyword evidence="3 7" id="KW-0808">Transferase</keyword>
<evidence type="ECO:0000313" key="9">
    <source>
        <dbReference type="EMBL" id="KAA0678178.1"/>
    </source>
</evidence>
<dbReference type="GO" id="GO:0009307">
    <property type="term" value="P:DNA restriction-modification system"/>
    <property type="evidence" value="ECO:0007669"/>
    <property type="project" value="UniProtKB-KW"/>
</dbReference>
<evidence type="ECO:0000256" key="8">
    <source>
        <dbReference type="RuleBase" id="RU000416"/>
    </source>
</evidence>
<dbReference type="InterPro" id="IPR001525">
    <property type="entry name" value="C5_MeTfrase"/>
</dbReference>
<reference evidence="9 10" key="1">
    <citation type="submission" date="2018-07" db="EMBL/GenBank/DDBJ databases">
        <title>Genome sequence of Roseomonas fauriae ATCC 49958.</title>
        <authorList>
            <person name="Sant'Anna F.H."/>
            <person name="Baldani J.I."/>
            <person name="Zilli J.E."/>
            <person name="Reis V.M."/>
            <person name="Hartmann A."/>
            <person name="Cruz L."/>
            <person name="de Souza E.M."/>
            <person name="de Oliveira Pedrosa F."/>
            <person name="Passaglia L.M.P."/>
        </authorList>
    </citation>
    <scope>NUCLEOTIDE SEQUENCE [LARGE SCALE GENOMIC DNA]</scope>
    <source>
        <strain evidence="9 10">ATCC 49958</strain>
    </source>
</reference>
<dbReference type="Pfam" id="PF00145">
    <property type="entry name" value="DNA_methylase"/>
    <property type="match status" value="1"/>
</dbReference>
<dbReference type="InterPro" id="IPR023170">
    <property type="entry name" value="HhH_base_excis_C"/>
</dbReference>
<dbReference type="SUPFAM" id="SSF53335">
    <property type="entry name" value="S-adenosyl-L-methionine-dependent methyltransferases"/>
    <property type="match status" value="1"/>
</dbReference>
<evidence type="ECO:0000256" key="4">
    <source>
        <dbReference type="ARBA" id="ARBA00022691"/>
    </source>
</evidence>